<reference evidence="2" key="1">
    <citation type="submission" date="2014-11" db="EMBL/GenBank/DDBJ databases">
        <authorList>
            <person name="Otto D Thomas"/>
            <person name="Naeem Raeece"/>
        </authorList>
    </citation>
    <scope>NUCLEOTIDE SEQUENCE</scope>
</reference>
<accession>A0A0G4HP87</accession>
<protein>
    <recommendedName>
        <fullName evidence="3">Glutaredoxin domain-containing protein</fullName>
    </recommendedName>
</protein>
<feature type="region of interest" description="Disordered" evidence="1">
    <location>
        <begin position="1"/>
        <end position="102"/>
    </location>
</feature>
<organism evidence="2">
    <name type="scientific">Chromera velia CCMP2878</name>
    <dbReference type="NCBI Taxonomy" id="1169474"/>
    <lineage>
        <taxon>Eukaryota</taxon>
        <taxon>Sar</taxon>
        <taxon>Alveolata</taxon>
        <taxon>Colpodellida</taxon>
        <taxon>Chromeraceae</taxon>
        <taxon>Chromera</taxon>
    </lineage>
</organism>
<gene>
    <name evidence="2" type="ORF">Cvel_1219</name>
</gene>
<evidence type="ECO:0000256" key="1">
    <source>
        <dbReference type="SAM" id="MobiDB-lite"/>
    </source>
</evidence>
<name>A0A0G4HP87_9ALVE</name>
<dbReference type="EMBL" id="CDMZ01003324">
    <property type="protein sequence ID" value="CEM45955.1"/>
    <property type="molecule type" value="Genomic_DNA"/>
</dbReference>
<evidence type="ECO:0000313" key="2">
    <source>
        <dbReference type="EMBL" id="CEM45955.1"/>
    </source>
</evidence>
<evidence type="ECO:0008006" key="3">
    <source>
        <dbReference type="Google" id="ProtNLM"/>
    </source>
</evidence>
<sequence>MWTAFVDGGAEPSSDRQDTTARGPSGPSRGAQPQWIAMGGGGDSDPSRTNTATAVHTERQDVSGGYRHQEPFSGAPSIAAGSPPLSRKPSQSMHQTQQPMPKPRVEVFVKPACPACAQVQAELDKSRGKVDLSFLRTDNKANKRIAWKHLISTGISYGGKIRIDGKVLSRGNPPKACTRRSSRCRNLESRSL</sequence>
<dbReference type="InterPro" id="IPR036249">
    <property type="entry name" value="Thioredoxin-like_sf"/>
</dbReference>
<dbReference type="VEuPathDB" id="CryptoDB:Cvel_1219"/>
<feature type="region of interest" description="Disordered" evidence="1">
    <location>
        <begin position="172"/>
        <end position="192"/>
    </location>
</feature>
<dbReference type="AlphaFoldDB" id="A0A0G4HP87"/>
<feature type="compositionally biased region" description="Polar residues" evidence="1">
    <location>
        <begin position="88"/>
        <end position="99"/>
    </location>
</feature>
<proteinExistence type="predicted"/>
<dbReference type="SUPFAM" id="SSF52833">
    <property type="entry name" value="Thioredoxin-like"/>
    <property type="match status" value="1"/>
</dbReference>